<sequence>MAGSVTASVSLLYSLSYGLSRLSCGGHRCIFSGGGCKLCVSHIATTSGLVLGMRSALTTSLASVSAASVLTRSAFSTAELAASVSTAFSTTELATSVPTAFSTTIATTAIAALHPRQSDLPRLRPPSAPLSSQLLRSFAPPQHALQQQQLLARRPVRGCAQLKEGSDPRLPRRQ</sequence>
<reference evidence="1" key="1">
    <citation type="submission" date="2019-06" db="EMBL/GenBank/DDBJ databases">
        <authorList>
            <person name="Zheng W."/>
        </authorList>
    </citation>
    <scope>NUCLEOTIDE SEQUENCE</scope>
    <source>
        <strain evidence="1">QDHG01</strain>
    </source>
</reference>
<accession>A0A8J8P4N2</accession>
<comment type="caution">
    <text evidence="1">The sequence shown here is derived from an EMBL/GenBank/DDBJ whole genome shotgun (WGS) entry which is preliminary data.</text>
</comment>
<proteinExistence type="predicted"/>
<evidence type="ECO:0000313" key="1">
    <source>
        <dbReference type="EMBL" id="TNV87188.1"/>
    </source>
</evidence>
<dbReference type="Proteomes" id="UP000785679">
    <property type="component" value="Unassembled WGS sequence"/>
</dbReference>
<dbReference type="EMBL" id="RRYP01000585">
    <property type="protein sequence ID" value="TNV87188.1"/>
    <property type="molecule type" value="Genomic_DNA"/>
</dbReference>
<dbReference type="AlphaFoldDB" id="A0A8J8P4N2"/>
<name>A0A8J8P4N2_HALGN</name>
<protein>
    <submittedName>
        <fullName evidence="1">Uncharacterized protein</fullName>
    </submittedName>
</protein>
<organism evidence="1 2">
    <name type="scientific">Halteria grandinella</name>
    <dbReference type="NCBI Taxonomy" id="5974"/>
    <lineage>
        <taxon>Eukaryota</taxon>
        <taxon>Sar</taxon>
        <taxon>Alveolata</taxon>
        <taxon>Ciliophora</taxon>
        <taxon>Intramacronucleata</taxon>
        <taxon>Spirotrichea</taxon>
        <taxon>Stichotrichia</taxon>
        <taxon>Sporadotrichida</taxon>
        <taxon>Halteriidae</taxon>
        <taxon>Halteria</taxon>
    </lineage>
</organism>
<evidence type="ECO:0000313" key="2">
    <source>
        <dbReference type="Proteomes" id="UP000785679"/>
    </source>
</evidence>
<gene>
    <name evidence="1" type="ORF">FGO68_gene8881</name>
</gene>
<keyword evidence="2" id="KW-1185">Reference proteome</keyword>